<name>A0A3S3P523_9ACAR</name>
<protein>
    <submittedName>
        <fullName evidence="6">Homeobox protein ceh-30-like protein</fullName>
    </submittedName>
</protein>
<accession>A0A3S3P523</accession>
<evidence type="ECO:0000256" key="1">
    <source>
        <dbReference type="ARBA" id="ARBA00004123"/>
    </source>
</evidence>
<dbReference type="AlphaFoldDB" id="A0A3S3P523"/>
<feature type="domain" description="Homeobox" evidence="5">
    <location>
        <begin position="90"/>
        <end position="135"/>
    </location>
</feature>
<dbReference type="InterPro" id="IPR009057">
    <property type="entry name" value="Homeodomain-like_sf"/>
</dbReference>
<sequence length="135" mass="15095">MAEIRRCCDAKLHCDTRTYPIRSFFIENILRPSNCGDSSVIGAGGRSTNSCCMSSAGYSFAFDNVNGSITQNSDYSDNALQSRESSNGDERKKRSRTSFTAQQIRVLESEFERNKYLPVAKRTQLSKALNLSETQ</sequence>
<dbReference type="SUPFAM" id="SSF46689">
    <property type="entry name" value="Homeodomain-like"/>
    <property type="match status" value="1"/>
</dbReference>
<feature type="compositionally biased region" description="Polar residues" evidence="4">
    <location>
        <begin position="70"/>
        <end position="85"/>
    </location>
</feature>
<evidence type="ECO:0000313" key="7">
    <source>
        <dbReference type="Proteomes" id="UP000285301"/>
    </source>
</evidence>
<dbReference type="PROSITE" id="PS50071">
    <property type="entry name" value="HOMEOBOX_2"/>
    <property type="match status" value="1"/>
</dbReference>
<dbReference type="CDD" id="cd00086">
    <property type="entry name" value="homeodomain"/>
    <property type="match status" value="1"/>
</dbReference>
<dbReference type="GO" id="GO:0005634">
    <property type="term" value="C:nucleus"/>
    <property type="evidence" value="ECO:0007669"/>
    <property type="project" value="UniProtKB-SubCell"/>
</dbReference>
<dbReference type="OrthoDB" id="6159439at2759"/>
<keyword evidence="2 3" id="KW-0238">DNA-binding</keyword>
<dbReference type="InterPro" id="IPR001356">
    <property type="entry name" value="HD"/>
</dbReference>
<dbReference type="STRING" id="1965070.A0A3S3P523"/>
<evidence type="ECO:0000259" key="5">
    <source>
        <dbReference type="PROSITE" id="PS50071"/>
    </source>
</evidence>
<dbReference type="PANTHER" id="PTHR24333">
    <property type="entry name" value="HOMEO BOX HB9 LIKE A-RELATED"/>
    <property type="match status" value="1"/>
</dbReference>
<evidence type="ECO:0000256" key="4">
    <source>
        <dbReference type="SAM" id="MobiDB-lite"/>
    </source>
</evidence>
<evidence type="ECO:0000256" key="3">
    <source>
        <dbReference type="RuleBase" id="RU000682"/>
    </source>
</evidence>
<feature type="non-terminal residue" evidence="6">
    <location>
        <position position="135"/>
    </location>
</feature>
<dbReference type="EMBL" id="NCKU01000548">
    <property type="protein sequence ID" value="RWS15089.1"/>
    <property type="molecule type" value="Genomic_DNA"/>
</dbReference>
<comment type="caution">
    <text evidence="6">The sequence shown here is derived from an EMBL/GenBank/DDBJ whole genome shotgun (WGS) entry which is preliminary data.</text>
</comment>
<comment type="subcellular location">
    <subcellularLocation>
        <location evidence="1 2 3">Nucleus</location>
    </subcellularLocation>
</comment>
<reference evidence="6 7" key="1">
    <citation type="journal article" date="2018" name="Gigascience">
        <title>Genomes of trombidid mites reveal novel predicted allergens and laterally-transferred genes associated with secondary metabolism.</title>
        <authorList>
            <person name="Dong X."/>
            <person name="Chaisiri K."/>
            <person name="Xia D."/>
            <person name="Armstrong S.D."/>
            <person name="Fang Y."/>
            <person name="Donnelly M.J."/>
            <person name="Kadowaki T."/>
            <person name="McGarry J.W."/>
            <person name="Darby A.C."/>
            <person name="Makepeace B.L."/>
        </authorList>
    </citation>
    <scope>NUCLEOTIDE SEQUENCE [LARGE SCALE GENOMIC DNA]</scope>
    <source>
        <strain evidence="6">UoL-WK</strain>
    </source>
</reference>
<feature type="region of interest" description="Disordered" evidence="4">
    <location>
        <begin position="70"/>
        <end position="99"/>
    </location>
</feature>
<dbReference type="SMART" id="SM00389">
    <property type="entry name" value="HOX"/>
    <property type="match status" value="1"/>
</dbReference>
<organism evidence="6 7">
    <name type="scientific">Dinothrombium tinctorium</name>
    <dbReference type="NCBI Taxonomy" id="1965070"/>
    <lineage>
        <taxon>Eukaryota</taxon>
        <taxon>Metazoa</taxon>
        <taxon>Ecdysozoa</taxon>
        <taxon>Arthropoda</taxon>
        <taxon>Chelicerata</taxon>
        <taxon>Arachnida</taxon>
        <taxon>Acari</taxon>
        <taxon>Acariformes</taxon>
        <taxon>Trombidiformes</taxon>
        <taxon>Prostigmata</taxon>
        <taxon>Anystina</taxon>
        <taxon>Parasitengona</taxon>
        <taxon>Trombidioidea</taxon>
        <taxon>Trombidiidae</taxon>
        <taxon>Dinothrombium</taxon>
    </lineage>
</organism>
<dbReference type="Proteomes" id="UP000285301">
    <property type="component" value="Unassembled WGS sequence"/>
</dbReference>
<gene>
    <name evidence="6" type="ORF">B4U79_02642</name>
</gene>
<dbReference type="PANTHER" id="PTHR24333:SF8">
    <property type="entry name" value="HOMEOBOX PROTEIN CEH-62"/>
    <property type="match status" value="1"/>
</dbReference>
<dbReference type="InterPro" id="IPR050848">
    <property type="entry name" value="Homeobox_TF"/>
</dbReference>
<evidence type="ECO:0000313" key="6">
    <source>
        <dbReference type="EMBL" id="RWS15089.1"/>
    </source>
</evidence>
<dbReference type="Pfam" id="PF00046">
    <property type="entry name" value="Homeodomain"/>
    <property type="match status" value="1"/>
</dbReference>
<evidence type="ECO:0000256" key="2">
    <source>
        <dbReference type="PROSITE-ProRule" id="PRU00108"/>
    </source>
</evidence>
<keyword evidence="2 3" id="KW-0539">Nucleus</keyword>
<proteinExistence type="predicted"/>
<dbReference type="GO" id="GO:0003677">
    <property type="term" value="F:DNA binding"/>
    <property type="evidence" value="ECO:0007669"/>
    <property type="project" value="UniProtKB-UniRule"/>
</dbReference>
<dbReference type="Gene3D" id="1.10.10.60">
    <property type="entry name" value="Homeodomain-like"/>
    <property type="match status" value="1"/>
</dbReference>
<keyword evidence="2 3" id="KW-0371">Homeobox</keyword>
<keyword evidence="7" id="KW-1185">Reference proteome</keyword>